<dbReference type="CDD" id="cd04873">
    <property type="entry name" value="ACT_UUR-ACR-like"/>
    <property type="match status" value="1"/>
</dbReference>
<dbReference type="Pfam" id="PF08335">
    <property type="entry name" value="GlnD_UR_UTase"/>
    <property type="match status" value="1"/>
</dbReference>
<dbReference type="NCBIfam" id="TIGR01693">
    <property type="entry name" value="UTase_glnD"/>
    <property type="match status" value="1"/>
</dbReference>
<gene>
    <name evidence="7" type="ORF">MNBD_NITROSPINAE05-732</name>
</gene>
<evidence type="ECO:0000256" key="1">
    <source>
        <dbReference type="ARBA" id="ARBA00022679"/>
    </source>
</evidence>
<keyword evidence="3" id="KW-0378">Hydrolase</keyword>
<dbReference type="PROSITE" id="PS51671">
    <property type="entry name" value="ACT"/>
    <property type="match status" value="1"/>
</dbReference>
<evidence type="ECO:0000259" key="6">
    <source>
        <dbReference type="PROSITE" id="PS51671"/>
    </source>
</evidence>
<organism evidence="7">
    <name type="scientific">hydrothermal vent metagenome</name>
    <dbReference type="NCBI Taxonomy" id="652676"/>
    <lineage>
        <taxon>unclassified sequences</taxon>
        <taxon>metagenomes</taxon>
        <taxon>ecological metagenomes</taxon>
    </lineage>
</organism>
<dbReference type="InterPro" id="IPR002934">
    <property type="entry name" value="Polymerase_NTP_transf_dom"/>
</dbReference>
<reference evidence="7" key="1">
    <citation type="submission" date="2018-06" db="EMBL/GenBank/DDBJ databases">
        <authorList>
            <person name="Zhirakovskaya E."/>
        </authorList>
    </citation>
    <scope>NUCLEOTIDE SEQUENCE</scope>
</reference>
<dbReference type="Pfam" id="PF01842">
    <property type="entry name" value="ACT"/>
    <property type="match status" value="1"/>
</dbReference>
<sequence>ALIPLKPYSGEKILEEFALVAVGGYGRGEMNPFSDIDLLFLRPEKFKKTTDEFIQDLISIFWGIGLEIGHSCRTVKECVQLAKEDMTIKTSMIETRFLIGDKGIYEKFNHSFDNNVLRKNTKTFLQSKLKEKYDRYGTDEGLMCAREPNVKDGLGGLRDYHTALWATAVRFGGLSLREIGTNDMISLKEINDLYESVNFVLRVRNELHYLTGKKTDVLRLDIQKVLASNLGYTGETETAGPENFMRDYFLHATNVFKSSQTIFELCRQRKTRLQSALQSFTQKSLGNGFIAKDSALAMEGDAEEIFQNDKTLLFKLFSLCMENGLKPDVQLKRHIRRYKHLLDAEFIKAQGAVIKEFLFSILKNSQSVKSLRLLHESEILGQLLPEFGKAHCMVNYDFYHRYTADEHSMRMIRFLEQLADSGGTDTEELAEIYQKLPEQFLLKFAFLLMSIGKDHGSQTRSNQIAILSGIAERFRLIPRRLRQVSFLIENQNEMIETALHQDIQQPAVIQSFARKAGSEEGLELLYLMSYAELRAVAPGTWTAWKNVLLSDLFQNTLAYLKRPESLNEKSATTRDEVLNTLKQEVPVAEIEQHLNQLPDDYLLSASSAEVALHLRLIRSLKEKPYILHHEYNDAGEFHSVTLCCLAKLEAFKKLVGTLTAKSLSIRDARIYLKKDGIVIITVQVVETKEDPINLEVWKSVKKNLGKVFAGEMDLKTLLKTRTRFVTAKNSMTAIIPKIKVNNTLKTPFTEIRVEARDHIGMLFKIAKIFADMGVQVHHAKISIRGDRGIDVFDVSLNGKKIVLPRLISQIKEQLVQILLVERLEDIA</sequence>
<dbReference type="PANTHER" id="PTHR47320">
    <property type="entry name" value="BIFUNCTIONAL URIDYLYLTRANSFERASE/URIDYLYL-REMOVING ENZYME"/>
    <property type="match status" value="1"/>
</dbReference>
<dbReference type="EC" id="2.7.7.59" evidence="7"/>
<dbReference type="InterPro" id="IPR002912">
    <property type="entry name" value="ACT_dom"/>
</dbReference>
<evidence type="ECO:0000256" key="4">
    <source>
        <dbReference type="ARBA" id="ARBA00022842"/>
    </source>
</evidence>
<feature type="non-terminal residue" evidence="7">
    <location>
        <position position="1"/>
    </location>
</feature>
<evidence type="ECO:0000256" key="5">
    <source>
        <dbReference type="ARBA" id="ARBA00023268"/>
    </source>
</evidence>
<dbReference type="Gene3D" id="3.30.70.260">
    <property type="match status" value="1"/>
</dbReference>
<dbReference type="GO" id="GO:0016787">
    <property type="term" value="F:hydrolase activity"/>
    <property type="evidence" value="ECO:0007669"/>
    <property type="project" value="UniProtKB-KW"/>
</dbReference>
<accession>A0A3B1DCH7</accession>
<keyword evidence="1 7" id="KW-0808">Transferase</keyword>
<proteinExistence type="inferred from homology"/>
<dbReference type="InterPro" id="IPR043519">
    <property type="entry name" value="NT_sf"/>
</dbReference>
<keyword evidence="4" id="KW-0460">Magnesium</keyword>
<name>A0A3B1DCH7_9ZZZZ</name>
<dbReference type="SUPFAM" id="SSF81891">
    <property type="entry name" value="Poly A polymerase C-terminal region-like"/>
    <property type="match status" value="1"/>
</dbReference>
<dbReference type="EMBL" id="UOGG01000001">
    <property type="protein sequence ID" value="VAX26367.1"/>
    <property type="molecule type" value="Genomic_DNA"/>
</dbReference>
<dbReference type="PIRSF" id="PIRSF006288">
    <property type="entry name" value="PII_uridyltransf"/>
    <property type="match status" value="1"/>
</dbReference>
<dbReference type="HAMAP" id="MF_00277">
    <property type="entry name" value="PII_uridylyl_transf"/>
    <property type="match status" value="1"/>
</dbReference>
<dbReference type="GO" id="GO:0008773">
    <property type="term" value="F:[protein-PII] uridylyltransferase activity"/>
    <property type="evidence" value="ECO:0007669"/>
    <property type="project" value="UniProtKB-EC"/>
</dbReference>
<keyword evidence="5" id="KW-0511">Multifunctional enzyme</keyword>
<dbReference type="Gene3D" id="1.10.3090.10">
    <property type="entry name" value="cca-adding enzyme, domain 2"/>
    <property type="match status" value="1"/>
</dbReference>
<dbReference type="SUPFAM" id="SSF81593">
    <property type="entry name" value="Nucleotidyltransferase substrate binding subunit/domain"/>
    <property type="match status" value="1"/>
</dbReference>
<dbReference type="InterPro" id="IPR045865">
    <property type="entry name" value="ACT-like_dom_sf"/>
</dbReference>
<evidence type="ECO:0000256" key="2">
    <source>
        <dbReference type="ARBA" id="ARBA00022695"/>
    </source>
</evidence>
<dbReference type="SUPFAM" id="SSF81301">
    <property type="entry name" value="Nucleotidyltransferase"/>
    <property type="match status" value="1"/>
</dbReference>
<protein>
    <submittedName>
        <fullName evidence="7">[Protein-PII] uridylyltransferase / [Protein-PII]-UMP uridylyl-removing enzyme</fullName>
        <ecNumber evidence="7">2.7.7.59</ecNumber>
    </submittedName>
</protein>
<evidence type="ECO:0000313" key="7">
    <source>
        <dbReference type="EMBL" id="VAX26367.1"/>
    </source>
</evidence>
<dbReference type="InterPro" id="IPR010043">
    <property type="entry name" value="UTase/UR"/>
</dbReference>
<evidence type="ECO:0000256" key="3">
    <source>
        <dbReference type="ARBA" id="ARBA00022801"/>
    </source>
</evidence>
<keyword evidence="2 7" id="KW-0548">Nucleotidyltransferase</keyword>
<dbReference type="AlphaFoldDB" id="A0A3B1DCH7"/>
<dbReference type="CDD" id="cd05401">
    <property type="entry name" value="NT_GlnE_GlnD_like"/>
    <property type="match status" value="1"/>
</dbReference>
<dbReference type="InterPro" id="IPR013546">
    <property type="entry name" value="PII_UdlTrfase/GS_AdlTrfase"/>
</dbReference>
<dbReference type="SUPFAM" id="SSF55021">
    <property type="entry name" value="ACT-like"/>
    <property type="match status" value="1"/>
</dbReference>
<dbReference type="Pfam" id="PF01909">
    <property type="entry name" value="NTP_transf_2"/>
    <property type="match status" value="1"/>
</dbReference>
<dbReference type="Gene3D" id="3.30.460.10">
    <property type="entry name" value="Beta Polymerase, domain 2"/>
    <property type="match status" value="1"/>
</dbReference>
<dbReference type="PANTHER" id="PTHR47320:SF1">
    <property type="entry name" value="BIFUNCTIONAL URIDYLYLTRANSFERASE_URIDYLYL-REMOVING ENZYME"/>
    <property type="match status" value="1"/>
</dbReference>
<feature type="domain" description="ACT" evidence="6">
    <location>
        <begin position="750"/>
        <end position="827"/>
    </location>
</feature>